<feature type="region of interest" description="Disordered" evidence="1">
    <location>
        <begin position="41"/>
        <end position="93"/>
    </location>
</feature>
<name>A0AAD9JSC3_RIDPI</name>
<sequence length="93" mass="10465">MPTGWYTRRREENTYRLEHANRYGRMAVEWLSRETARTGNLFDTRPTVRKNESANSSLTVGVQKSGRPINSPAVSSTGVHVPVKKSTTSTVNQ</sequence>
<proteinExistence type="predicted"/>
<protein>
    <submittedName>
        <fullName evidence="2">Uncharacterized protein</fullName>
    </submittedName>
</protein>
<evidence type="ECO:0000313" key="3">
    <source>
        <dbReference type="Proteomes" id="UP001209878"/>
    </source>
</evidence>
<organism evidence="2 3">
    <name type="scientific">Ridgeia piscesae</name>
    <name type="common">Tubeworm</name>
    <dbReference type="NCBI Taxonomy" id="27915"/>
    <lineage>
        <taxon>Eukaryota</taxon>
        <taxon>Metazoa</taxon>
        <taxon>Spiralia</taxon>
        <taxon>Lophotrochozoa</taxon>
        <taxon>Annelida</taxon>
        <taxon>Polychaeta</taxon>
        <taxon>Sedentaria</taxon>
        <taxon>Canalipalpata</taxon>
        <taxon>Sabellida</taxon>
        <taxon>Siboglinidae</taxon>
        <taxon>Ridgeia</taxon>
    </lineage>
</organism>
<comment type="caution">
    <text evidence="2">The sequence shown here is derived from an EMBL/GenBank/DDBJ whole genome shotgun (WGS) entry which is preliminary data.</text>
</comment>
<accession>A0AAD9JSC3</accession>
<dbReference type="AlphaFoldDB" id="A0AAD9JSC3"/>
<reference evidence="2" key="1">
    <citation type="journal article" date="2023" name="Mol. Biol. Evol.">
        <title>Third-Generation Sequencing Reveals the Adaptive Role of the Epigenome in Three Deep-Sea Polychaetes.</title>
        <authorList>
            <person name="Perez M."/>
            <person name="Aroh O."/>
            <person name="Sun Y."/>
            <person name="Lan Y."/>
            <person name="Juniper S.K."/>
            <person name="Young C.R."/>
            <person name="Angers B."/>
            <person name="Qian P.Y."/>
        </authorList>
    </citation>
    <scope>NUCLEOTIDE SEQUENCE</scope>
    <source>
        <strain evidence="2">R07B-5</strain>
    </source>
</reference>
<feature type="compositionally biased region" description="Polar residues" evidence="1">
    <location>
        <begin position="53"/>
        <end position="62"/>
    </location>
</feature>
<dbReference type="Proteomes" id="UP001209878">
    <property type="component" value="Unassembled WGS sequence"/>
</dbReference>
<evidence type="ECO:0000256" key="1">
    <source>
        <dbReference type="SAM" id="MobiDB-lite"/>
    </source>
</evidence>
<keyword evidence="3" id="KW-1185">Reference proteome</keyword>
<evidence type="ECO:0000313" key="2">
    <source>
        <dbReference type="EMBL" id="KAK2158322.1"/>
    </source>
</evidence>
<dbReference type="EMBL" id="JAODUO010001807">
    <property type="protein sequence ID" value="KAK2158322.1"/>
    <property type="molecule type" value="Genomic_DNA"/>
</dbReference>
<gene>
    <name evidence="2" type="ORF">NP493_1808g00008</name>
</gene>